<dbReference type="Pfam" id="PF05860">
    <property type="entry name" value="TPS"/>
    <property type="match status" value="1"/>
</dbReference>
<keyword evidence="1" id="KW-0732">Signal</keyword>
<dbReference type="InterPro" id="IPR008638">
    <property type="entry name" value="FhaB/CdiA-like_TPS"/>
</dbReference>
<dbReference type="InterPro" id="IPR011050">
    <property type="entry name" value="Pectin_lyase_fold/virulence"/>
</dbReference>
<dbReference type="InterPro" id="IPR012334">
    <property type="entry name" value="Pectin_lyas_fold"/>
</dbReference>
<name>A0ABW4I576_9SPHN</name>
<keyword evidence="4" id="KW-1185">Reference proteome</keyword>
<dbReference type="SUPFAM" id="SSF51126">
    <property type="entry name" value="Pectin lyase-like"/>
    <property type="match status" value="1"/>
</dbReference>
<protein>
    <submittedName>
        <fullName evidence="3">Beta strand repeat-containing protein</fullName>
    </submittedName>
</protein>
<evidence type="ECO:0000256" key="1">
    <source>
        <dbReference type="SAM" id="SignalP"/>
    </source>
</evidence>
<dbReference type="NCBIfam" id="TIGR01901">
    <property type="entry name" value="adhes_NPXG"/>
    <property type="match status" value="1"/>
</dbReference>
<accession>A0ABW4I576</accession>
<dbReference type="SMART" id="SM00912">
    <property type="entry name" value="Haemagg_act"/>
    <property type="match status" value="1"/>
</dbReference>
<comment type="caution">
    <text evidence="3">The sequence shown here is derived from an EMBL/GenBank/DDBJ whole genome shotgun (WGS) entry which is preliminary data.</text>
</comment>
<dbReference type="Gene3D" id="2.160.20.10">
    <property type="entry name" value="Single-stranded right-handed beta-helix, Pectin lyase-like"/>
    <property type="match status" value="4"/>
</dbReference>
<proteinExistence type="predicted"/>
<feature type="signal peptide" evidence="1">
    <location>
        <begin position="1"/>
        <end position="21"/>
    </location>
</feature>
<feature type="domain" description="Filamentous haemagglutinin FhaB/tRNA nuclease CdiA-like TPS" evidence="2">
    <location>
        <begin position="30"/>
        <end position="145"/>
    </location>
</feature>
<sequence>MKRRAILLAGAALALASRAPAQTAIVPDTQPGFATGTTVTENAGVSTIDGGRLAGSNLFHSFSRFDVGAGDTARWESANADSILNVINRVTGGTTSHIDGTIDSTALPRANFWFINPAGVVFGDGAQVNVPGAAHFSTAQEIVQADGTRFSTVTPDGSTLSVAAPEAFGFLGGQGDIQASGFIGAGEATITLSAANIGIADADITAGSLTLVGVGDGPASFNPAQPFEGNATRAVALTNASVTTTAGLADGTQTLIGGSINLDSATLQSSTSSDVDAGRIALLANTIDVFNSTIDAGTFAAGDAGDVFIAADTVTIEATAIFSDSFGQDATGSSSSITIGATNDLNLRNATLSTKSSGFGDAGIISLSADALSLDFTDLTSDAGEFASGVGGLIQLDARTIDIVNGSNIQSRTAGEIDGGFIRIDATERLSIDASTINSNAMETASGTGGLTTLSAPIVELTGGTALETSTAGSGDAGAIEITGNDVFLDNVSIKSNAGLGSTGDGGLVSLTGTDALTLFDSKVETTTRSVGEAGVVLMLDTGDLRLVNSQVMSNASPSSSGNALGIFVKAHTVELDGGHLTSDTFGDGAAGTVSVTTDQLVMTGDGAEISTDSLGAGNAGQLMLDVGSLFMESDASISSSTFLSSTGGFGQIALNANDIAMFDDARIETNSRGLSDGGDISVNTGTLFVSGGHISSNTAFSADGNSGNVDIVADSIRLQDGGNIASDTRGFGDAGNVTITANTLSIASNGFVSSDSLGCTDGECSAFAGTVDVVAGKIDLSGGGSISTNSNGPGAGGDIRVQADTLQLNNGRINADTLGCQDGCVGGNAGRVAITAGTLSLTGANAEISSDTTGSGDAGDVTISSNTISLANGADISSSAIGNATGFSGRIDIQAGKLSFNGGAITTATEGPGDAGSVTIDVGQLALTGGLIASDSRACSFCFAGNAGNIAITADSITSSGGVIRSDTSNSGDAGFIDITAKTLAMTNDALISSRGAVDSTGNAGFITIKTDVLTLQRSELSTTMQGFGIAGNIDIATGTLDLTDGSTISSASVAPGEGYAGLVFIKADSVSLASGSSISTSSVNATPDLLAFLQIDTPNLLVTGAGSTISTDNLRVSNNPADTANQAGDISISSKLVRISEGGLVTSSSISGAAGSIVFTMPDDGILRLEGVSAPGVITTSSGPGTGGVIIIQRPFAIISNGGEIRAQGQQRGAFAVLDSEYFINSFDRRNLVAVDGSIAVDASIYDVSAGTTTPTVTFLDASRVLSGQCAAARASGQTSLLSARPLGPYLRQGASPAGGALTPGGCS</sequence>
<dbReference type="Proteomes" id="UP001597115">
    <property type="component" value="Unassembled WGS sequence"/>
</dbReference>
<feature type="chain" id="PRO_5045693887" evidence="1">
    <location>
        <begin position="22"/>
        <end position="1310"/>
    </location>
</feature>
<dbReference type="EMBL" id="JBHUDY010000001">
    <property type="protein sequence ID" value="MFD1612672.1"/>
    <property type="molecule type" value="Genomic_DNA"/>
</dbReference>
<evidence type="ECO:0000313" key="4">
    <source>
        <dbReference type="Proteomes" id="UP001597115"/>
    </source>
</evidence>
<organism evidence="3 4">
    <name type="scientific">Sphingomonas tabacisoli</name>
    <dbReference type="NCBI Taxonomy" id="2249466"/>
    <lineage>
        <taxon>Bacteria</taxon>
        <taxon>Pseudomonadati</taxon>
        <taxon>Pseudomonadota</taxon>
        <taxon>Alphaproteobacteria</taxon>
        <taxon>Sphingomonadales</taxon>
        <taxon>Sphingomonadaceae</taxon>
        <taxon>Sphingomonas</taxon>
    </lineage>
</organism>
<gene>
    <name evidence="3" type="ORF">ACFSCW_12750</name>
</gene>
<reference evidence="4" key="1">
    <citation type="journal article" date="2019" name="Int. J. Syst. Evol. Microbiol.">
        <title>The Global Catalogue of Microorganisms (GCM) 10K type strain sequencing project: providing services to taxonomists for standard genome sequencing and annotation.</title>
        <authorList>
            <consortium name="The Broad Institute Genomics Platform"/>
            <consortium name="The Broad Institute Genome Sequencing Center for Infectious Disease"/>
            <person name="Wu L."/>
            <person name="Ma J."/>
        </authorList>
    </citation>
    <scope>NUCLEOTIDE SEQUENCE [LARGE SCALE GENOMIC DNA]</scope>
    <source>
        <strain evidence="4">CGMCC 1.16275</strain>
    </source>
</reference>
<evidence type="ECO:0000259" key="2">
    <source>
        <dbReference type="SMART" id="SM00912"/>
    </source>
</evidence>
<dbReference type="RefSeq" id="WP_380889786.1">
    <property type="nucleotide sequence ID" value="NZ_JBHUDY010000001.1"/>
</dbReference>
<evidence type="ECO:0000313" key="3">
    <source>
        <dbReference type="EMBL" id="MFD1612672.1"/>
    </source>
</evidence>